<gene>
    <name evidence="3" type="ORF">K457DRAFT_33918</name>
</gene>
<keyword evidence="2" id="KW-1133">Transmembrane helix</keyword>
<feature type="transmembrane region" description="Helical" evidence="2">
    <location>
        <begin position="42"/>
        <end position="67"/>
    </location>
</feature>
<keyword evidence="4" id="KW-1185">Reference proteome</keyword>
<accession>A0A197JPS5</accession>
<evidence type="ECO:0000313" key="3">
    <source>
        <dbReference type="EMBL" id="OAQ27165.1"/>
    </source>
</evidence>
<feature type="region of interest" description="Disordered" evidence="1">
    <location>
        <begin position="168"/>
        <end position="201"/>
    </location>
</feature>
<dbReference type="OrthoDB" id="2485762at2759"/>
<feature type="compositionally biased region" description="Low complexity" evidence="1">
    <location>
        <begin position="108"/>
        <end position="124"/>
    </location>
</feature>
<feature type="compositionally biased region" description="Basic and acidic residues" evidence="1">
    <location>
        <begin position="177"/>
        <end position="192"/>
    </location>
</feature>
<dbReference type="EMBL" id="KV442059">
    <property type="protein sequence ID" value="OAQ27165.1"/>
    <property type="molecule type" value="Genomic_DNA"/>
</dbReference>
<reference evidence="3 4" key="1">
    <citation type="submission" date="2016-05" db="EMBL/GenBank/DDBJ databases">
        <title>Genome sequencing reveals origins of a unique bacterial endosymbiosis in the earliest lineages of terrestrial Fungi.</title>
        <authorList>
            <consortium name="DOE Joint Genome Institute"/>
            <person name="Uehling J."/>
            <person name="Gryganskyi A."/>
            <person name="Hameed K."/>
            <person name="Tschaplinski T."/>
            <person name="Misztal P."/>
            <person name="Wu S."/>
            <person name="Desiro A."/>
            <person name="Vande Pol N."/>
            <person name="Du Z.-Y."/>
            <person name="Zienkiewicz A."/>
            <person name="Zienkiewicz K."/>
            <person name="Morin E."/>
            <person name="Tisserant E."/>
            <person name="Splivallo R."/>
            <person name="Hainaut M."/>
            <person name="Henrissat B."/>
            <person name="Ohm R."/>
            <person name="Kuo A."/>
            <person name="Yan J."/>
            <person name="Lipzen A."/>
            <person name="Nolan M."/>
            <person name="Labutti K."/>
            <person name="Barry K."/>
            <person name="Goldstein A."/>
            <person name="Labbe J."/>
            <person name="Schadt C."/>
            <person name="Tuskan G."/>
            <person name="Grigoriev I."/>
            <person name="Martin F."/>
            <person name="Vilgalys R."/>
            <person name="Bonito G."/>
        </authorList>
    </citation>
    <scope>NUCLEOTIDE SEQUENCE [LARGE SCALE GENOMIC DNA]</scope>
    <source>
        <strain evidence="3 4">AG-77</strain>
    </source>
</reference>
<name>A0A197JPS5_9FUNG</name>
<keyword evidence="2" id="KW-0812">Transmembrane</keyword>
<organism evidence="3 4">
    <name type="scientific">Linnemannia elongata AG-77</name>
    <dbReference type="NCBI Taxonomy" id="1314771"/>
    <lineage>
        <taxon>Eukaryota</taxon>
        <taxon>Fungi</taxon>
        <taxon>Fungi incertae sedis</taxon>
        <taxon>Mucoromycota</taxon>
        <taxon>Mortierellomycotina</taxon>
        <taxon>Mortierellomycetes</taxon>
        <taxon>Mortierellales</taxon>
        <taxon>Mortierellaceae</taxon>
        <taxon>Linnemannia</taxon>
    </lineage>
</organism>
<evidence type="ECO:0000256" key="2">
    <source>
        <dbReference type="SAM" id="Phobius"/>
    </source>
</evidence>
<dbReference type="AlphaFoldDB" id="A0A197JPS5"/>
<keyword evidence="2" id="KW-0472">Membrane</keyword>
<evidence type="ECO:0000313" key="4">
    <source>
        <dbReference type="Proteomes" id="UP000078512"/>
    </source>
</evidence>
<protein>
    <submittedName>
        <fullName evidence="3">Uncharacterized protein</fullName>
    </submittedName>
</protein>
<evidence type="ECO:0000256" key="1">
    <source>
        <dbReference type="SAM" id="MobiDB-lite"/>
    </source>
</evidence>
<feature type="region of interest" description="Disordered" evidence="1">
    <location>
        <begin position="107"/>
        <end position="153"/>
    </location>
</feature>
<dbReference type="Proteomes" id="UP000078512">
    <property type="component" value="Unassembled WGS sequence"/>
</dbReference>
<sequence>MEDHIFECDGIKYRFSLVVPLNQTHRTTEPDFTMKCNETHSWYNIFMLVFWSLAVIYWSMFVIIPSIFNYFSPYHYSRWKVVLVNVGAFVWNLATCWRSPKSYQSMPTRGSSQTSTTSGVTTITPVPLEPSTPVLPLTTLDGPDSTTSTNLSPRRGFFAWTKSLFSRNQPTTSETTTTHEQRSSTEPRESRMSESTLTDVEMARPVWNLTWRRGTEETLTPYRT</sequence>
<proteinExistence type="predicted"/>